<dbReference type="Proteomes" id="UP000831921">
    <property type="component" value="Chromosome"/>
</dbReference>
<evidence type="ECO:0000313" key="1">
    <source>
        <dbReference type="EMBL" id="UUR08103.1"/>
    </source>
</evidence>
<keyword evidence="2" id="KW-1185">Reference proteome</keyword>
<dbReference type="CDD" id="cd16441">
    <property type="entry name" value="beta_Kdo_transferase_KpsS"/>
    <property type="match status" value="1"/>
</dbReference>
<reference evidence="1 2" key="1">
    <citation type="submission" date="2022-05" db="EMBL/GenBank/DDBJ databases">
        <title>S8-45 Sphingomonas ultraviolaceadurans.</title>
        <authorList>
            <person name="Liu Y."/>
        </authorList>
    </citation>
    <scope>NUCLEOTIDE SEQUENCE [LARGE SCALE GENOMIC DNA]</scope>
    <source>
        <strain evidence="1 2">S8-45</strain>
    </source>
</reference>
<gene>
    <name evidence="1" type="ORF">M1K48_00170</name>
</gene>
<organism evidence="1 2">
    <name type="scientific">Sphingomonas glaciei</name>
    <dbReference type="NCBI Taxonomy" id="2938948"/>
    <lineage>
        <taxon>Bacteria</taxon>
        <taxon>Pseudomonadati</taxon>
        <taxon>Pseudomonadota</taxon>
        <taxon>Alphaproteobacteria</taxon>
        <taxon>Sphingomonadales</taxon>
        <taxon>Sphingomonadaceae</taxon>
        <taxon>Sphingomonas</taxon>
    </lineage>
</organism>
<sequence>MTIPIRSFLLLQGPPGPLFRRLGDALRERGHRVCRVNLGGGDRLDWPEGAIDYRGTFSEWPTFVDRLLREQSITDLLLFGDCRPYHVKAHGIAKLRGVRTFVLEEGYLRPNWMTLELDGVNARSSLRGSKEWFLAEAAHLPEVPSLPTIGASFRRRARDSYWYYHHVVTGRLRYPHYRSHRKGSLFMEGLGWTWRLLRQDRRERLAQRTWAAVRGRKVFLFPLQLSGDFQIRAHSPFVDMQGATAYVLESFAMHSPGDAHLLIKRHPLDSSFFDWGGFVARLARRLQVADRVHFIDGGDLDEMAAETTGLICVNSTSATLALLHGKPVCAIGGAIYKMEGLTHCGHVDDFWSAPRAPQPGLFEAFRKVLVDRCLVRGGLASESAVDTLVEGMLKRMAV</sequence>
<evidence type="ECO:0000313" key="2">
    <source>
        <dbReference type="Proteomes" id="UP000831921"/>
    </source>
</evidence>
<dbReference type="EMBL" id="CP097253">
    <property type="protein sequence ID" value="UUR08103.1"/>
    <property type="molecule type" value="Genomic_DNA"/>
</dbReference>
<dbReference type="RefSeq" id="WP_249503882.1">
    <property type="nucleotide sequence ID" value="NZ_CP097253.1"/>
</dbReference>
<dbReference type="InterPro" id="IPR007833">
    <property type="entry name" value="Capsule_polysaccharide_synth"/>
</dbReference>
<accession>A0ABY5MYD0</accession>
<protein>
    <submittedName>
        <fullName evidence="1">Capsular biosynthesis protein</fullName>
    </submittedName>
</protein>
<name>A0ABY5MYD0_9SPHN</name>
<proteinExistence type="predicted"/>
<dbReference type="Pfam" id="PF05159">
    <property type="entry name" value="Capsule_synth"/>
    <property type="match status" value="1"/>
</dbReference>